<dbReference type="Proteomes" id="UP000317171">
    <property type="component" value="Chromosome"/>
</dbReference>
<organism evidence="1 2">
    <name type="scientific">Gimesia alba</name>
    <dbReference type="NCBI Taxonomy" id="2527973"/>
    <lineage>
        <taxon>Bacteria</taxon>
        <taxon>Pseudomonadati</taxon>
        <taxon>Planctomycetota</taxon>
        <taxon>Planctomycetia</taxon>
        <taxon>Planctomycetales</taxon>
        <taxon>Planctomycetaceae</taxon>
        <taxon>Gimesia</taxon>
    </lineage>
</organism>
<dbReference type="PANTHER" id="PTHR43737">
    <property type="entry name" value="BLL7424 PROTEIN"/>
    <property type="match status" value="1"/>
</dbReference>
<dbReference type="RefSeq" id="WP_145219135.1">
    <property type="nucleotide sequence ID" value="NZ_CP036269.1"/>
</dbReference>
<sequence>MKSRNHSRTHTQHAFTAFNPLVPEGLVLRSRRNMLKASLAGLAGLSVPNLLRTSDQLMAAGKSSLSKKSVILLWMTGGPSHIDTWDPKPDRPIQNRGPFGVTQTSVPGITITDRLPKQAAMMDRFTLIRSVDPKMSSHQPNQVMQTANLRATPRTNRKGDKYPAMASIVAKHHGANHPGMPPYVAFMKHHSHIAWGGYLGKEYDPFIANDAADLPVYDLVGKDSGKTSGGKMFQFAPGLSYERMKSRRDLMQQFDKLRSDIDQAGSMSAIDSYSQRAYNMVLGQRVQQAFDLNQESPATRDRYGKHLWCQQALLARRLVEAGSSFVTLDLSYHTASGTWDNHGDNIPPYGGIKNGLGPLLPLFDHLLTTLVLDLEERGLLDQVLVIAMGEFGRSPMSGTQGSTDGRNHWPVVMSMCMAGGGMNHGQVIGASEHDGAEIKHRPVRPGDLAATIYQYMGVPLDTQYIDEKGRPNFAIENGEPIHELF</sequence>
<evidence type="ECO:0000313" key="1">
    <source>
        <dbReference type="EMBL" id="QDT44013.1"/>
    </source>
</evidence>
<dbReference type="InterPro" id="IPR010869">
    <property type="entry name" value="DUF1501"/>
</dbReference>
<dbReference type="PANTHER" id="PTHR43737:SF1">
    <property type="entry name" value="DUF1501 DOMAIN-CONTAINING PROTEIN"/>
    <property type="match status" value="1"/>
</dbReference>
<accession>A0A517RJF9</accession>
<reference evidence="1 2" key="1">
    <citation type="submission" date="2019-02" db="EMBL/GenBank/DDBJ databases">
        <title>Deep-cultivation of Planctomycetes and their phenomic and genomic characterization uncovers novel biology.</title>
        <authorList>
            <person name="Wiegand S."/>
            <person name="Jogler M."/>
            <person name="Boedeker C."/>
            <person name="Pinto D."/>
            <person name="Vollmers J."/>
            <person name="Rivas-Marin E."/>
            <person name="Kohn T."/>
            <person name="Peeters S.H."/>
            <person name="Heuer A."/>
            <person name="Rast P."/>
            <person name="Oberbeckmann S."/>
            <person name="Bunk B."/>
            <person name="Jeske O."/>
            <person name="Meyerdierks A."/>
            <person name="Storesund J.E."/>
            <person name="Kallscheuer N."/>
            <person name="Luecker S."/>
            <person name="Lage O.M."/>
            <person name="Pohl T."/>
            <person name="Merkel B.J."/>
            <person name="Hornburger P."/>
            <person name="Mueller R.-W."/>
            <person name="Bruemmer F."/>
            <person name="Labrenz M."/>
            <person name="Spormann A.M."/>
            <person name="Op den Camp H."/>
            <person name="Overmann J."/>
            <person name="Amann R."/>
            <person name="Jetten M.S.M."/>
            <person name="Mascher T."/>
            <person name="Medema M.H."/>
            <person name="Devos D.P."/>
            <person name="Kaster A.-K."/>
            <person name="Ovreas L."/>
            <person name="Rohde M."/>
            <person name="Galperin M.Y."/>
            <person name="Jogler C."/>
        </authorList>
    </citation>
    <scope>NUCLEOTIDE SEQUENCE [LARGE SCALE GENOMIC DNA]</scope>
    <source>
        <strain evidence="1 2">Pan241w</strain>
    </source>
</reference>
<dbReference type="InterPro" id="IPR017850">
    <property type="entry name" value="Alkaline_phosphatase_core_sf"/>
</dbReference>
<dbReference type="Pfam" id="PF07394">
    <property type="entry name" value="DUF1501"/>
    <property type="match status" value="1"/>
</dbReference>
<keyword evidence="2" id="KW-1185">Reference proteome</keyword>
<dbReference type="OrthoDB" id="127333at2"/>
<dbReference type="AlphaFoldDB" id="A0A517RJF9"/>
<name>A0A517RJF9_9PLAN</name>
<evidence type="ECO:0008006" key="3">
    <source>
        <dbReference type="Google" id="ProtNLM"/>
    </source>
</evidence>
<dbReference type="SUPFAM" id="SSF53649">
    <property type="entry name" value="Alkaline phosphatase-like"/>
    <property type="match status" value="1"/>
</dbReference>
<proteinExistence type="predicted"/>
<protein>
    <recommendedName>
        <fullName evidence="3">DUF1501 domain-containing protein</fullName>
    </recommendedName>
</protein>
<evidence type="ECO:0000313" key="2">
    <source>
        <dbReference type="Proteomes" id="UP000317171"/>
    </source>
</evidence>
<gene>
    <name evidence="1" type="ORF">Pan241w_41170</name>
</gene>
<dbReference type="KEGG" id="gaz:Pan241w_41170"/>
<dbReference type="EMBL" id="CP036269">
    <property type="protein sequence ID" value="QDT44013.1"/>
    <property type="molecule type" value="Genomic_DNA"/>
</dbReference>